<dbReference type="EMBL" id="NFFZ01000003">
    <property type="protein sequence ID" value="OTI63818.1"/>
    <property type="molecule type" value="Genomic_DNA"/>
</dbReference>
<dbReference type="Proteomes" id="UP000194857">
    <property type="component" value="Unassembled WGS sequence"/>
</dbReference>
<dbReference type="RefSeq" id="WP_023464361.1">
    <property type="nucleotide sequence ID" value="NZ_CP029090.1"/>
</dbReference>
<evidence type="ECO:0000313" key="2">
    <source>
        <dbReference type="Proteomes" id="UP000194857"/>
    </source>
</evidence>
<reference evidence="1 2" key="1">
    <citation type="submission" date="2017-05" db="EMBL/GenBank/DDBJ databases">
        <authorList>
            <person name="Song R."/>
            <person name="Chenine A.L."/>
            <person name="Ruprecht R.M."/>
        </authorList>
    </citation>
    <scope>NUCLEOTIDE SEQUENCE [LARGE SCALE GENOMIC DNA]</scope>
    <source>
        <strain evidence="1 2">S567_C10_BS</strain>
    </source>
</reference>
<name>A0A241XTP8_PSEAI</name>
<evidence type="ECO:0000313" key="1">
    <source>
        <dbReference type="EMBL" id="OTI63818.1"/>
    </source>
</evidence>
<proteinExistence type="predicted"/>
<dbReference type="AlphaFoldDB" id="A0A241XTP8"/>
<accession>A0A241XTP8</accession>
<sequence>MAIDPSIPLQASAGGAQNPLAMLSAAMQLRGANLNQSALNQQIQANQAASAAYQQATDPTTGQIDYNKLTALLANSPAAYNLPQIQAQIAQQKNAQLESQSKQFELARKQVNWLKGGLGSLLNNPGVSGADVMKLAAGGIAQGFLTPEQAAEELRSMPSDPQQLQGWLRNLYVQSLDSDAQLQAIQPQFQTIDTGSAIGLVNTNPLAGGQQVGQVAASFQKGLSPETATTPTEIFNPQTGAPELVTRAQFAGMAGGAPSGRYPGTPGINPIGGGVQAAPGIGQTAGAEVAARGAAERFNNLASDAGNVRNTVQGYDAALGALENLGRSGPAVDKTMLISSTLESLGLPSDKDANANWQSLNKYLQNAGASAAAQAGYGGTDAGRAVFGEGQPSAKSMNPEALREAIQYVKAQNLGVLAKQGAAQRFIDQNGGDYTKYSQFETRWNKTYNPDAMFYMSLPPEQQTGYIKGLSADKRKKLAESIQKMDMLGAF</sequence>
<gene>
    <name evidence="1" type="ORF">CAZ10_06235</name>
</gene>
<protein>
    <submittedName>
        <fullName evidence="1">Uncharacterized protein</fullName>
    </submittedName>
</protein>
<comment type="caution">
    <text evidence="1">The sequence shown here is derived from an EMBL/GenBank/DDBJ whole genome shotgun (WGS) entry which is preliminary data.</text>
</comment>
<organism evidence="1 2">
    <name type="scientific">Pseudomonas aeruginosa</name>
    <dbReference type="NCBI Taxonomy" id="287"/>
    <lineage>
        <taxon>Bacteria</taxon>
        <taxon>Pseudomonadati</taxon>
        <taxon>Pseudomonadota</taxon>
        <taxon>Gammaproteobacteria</taxon>
        <taxon>Pseudomonadales</taxon>
        <taxon>Pseudomonadaceae</taxon>
        <taxon>Pseudomonas</taxon>
    </lineage>
</organism>